<comment type="caution">
    <text evidence="2">The sequence shown here is derived from an EMBL/GenBank/DDBJ whole genome shotgun (WGS) entry which is preliminary data.</text>
</comment>
<accession>A0A9X4BSG8</accession>
<evidence type="ECO:0000313" key="3">
    <source>
        <dbReference type="Proteomes" id="UP001140230"/>
    </source>
</evidence>
<feature type="transmembrane region" description="Helical" evidence="1">
    <location>
        <begin position="63"/>
        <end position="82"/>
    </location>
</feature>
<feature type="transmembrane region" description="Helical" evidence="1">
    <location>
        <begin position="127"/>
        <end position="150"/>
    </location>
</feature>
<reference evidence="2" key="2">
    <citation type="submission" date="2022-08" db="EMBL/GenBank/DDBJ databases">
        <authorList>
            <person name="Iruegas-Bocardo F."/>
            <person name="Weisberg A.J."/>
            <person name="Riutta E.R."/>
            <person name="Kilday K."/>
            <person name="Bonkowski J.C."/>
            <person name="Creswell T."/>
            <person name="Daughtrey M.L."/>
            <person name="Rane K."/>
            <person name="Grunwald N.J."/>
            <person name="Chang J.H."/>
            <person name="Putnam M.L."/>
        </authorList>
    </citation>
    <scope>NUCLEOTIDE SEQUENCE</scope>
    <source>
        <strain evidence="2">22-338</strain>
    </source>
</reference>
<feature type="transmembrane region" description="Helical" evidence="1">
    <location>
        <begin position="157"/>
        <end position="174"/>
    </location>
</feature>
<protein>
    <recommendedName>
        <fullName evidence="4">Metal-dependent hydrolase</fullName>
    </recommendedName>
</protein>
<keyword evidence="1" id="KW-0472">Membrane</keyword>
<dbReference type="RefSeq" id="WP_104550617.1">
    <property type="nucleotide sequence ID" value="NZ_CP168173.1"/>
</dbReference>
<gene>
    <name evidence="2" type="ORF">NY667_13385</name>
</gene>
<keyword evidence="1" id="KW-0812">Transmembrane</keyword>
<dbReference type="Proteomes" id="UP001140230">
    <property type="component" value="Unassembled WGS sequence"/>
</dbReference>
<evidence type="ECO:0008006" key="4">
    <source>
        <dbReference type="Google" id="ProtNLM"/>
    </source>
</evidence>
<dbReference type="EMBL" id="JANWTP010000041">
    <property type="protein sequence ID" value="MDC8638778.1"/>
    <property type="molecule type" value="Genomic_DNA"/>
</dbReference>
<evidence type="ECO:0000256" key="1">
    <source>
        <dbReference type="SAM" id="Phobius"/>
    </source>
</evidence>
<feature type="transmembrane region" description="Helical" evidence="1">
    <location>
        <begin position="194"/>
        <end position="216"/>
    </location>
</feature>
<feature type="transmembrane region" description="Helical" evidence="1">
    <location>
        <begin position="89"/>
        <end position="107"/>
    </location>
</feature>
<sequence>MYAGHFAIGLALKARFPSIPTLPLLLGVGFLDILDGIFIMLGWDIVTPNLAAGPYLFFDLTFIDWDHSLLAALVWSVVWAGLFWKDRRIAVLAFVASFSHFLADWPMHNNDLALLPHSQTHFGLGLWGRLGTASWVIEGLFVVVLAAYAWHSARKRGVTWTWPLVVLTIVFFNLSPWLSPMKHIAVLDEPAAHLLHGLLVTLGFLLPGALLTWLVNREERKALRLRTR</sequence>
<name>A0A9X4BSG8_9XANT</name>
<keyword evidence="1" id="KW-1133">Transmembrane helix</keyword>
<dbReference type="AlphaFoldDB" id="A0A9X4BSG8"/>
<evidence type="ECO:0000313" key="2">
    <source>
        <dbReference type="EMBL" id="MDC8638778.1"/>
    </source>
</evidence>
<feature type="transmembrane region" description="Helical" evidence="1">
    <location>
        <begin position="21"/>
        <end position="43"/>
    </location>
</feature>
<reference evidence="2" key="1">
    <citation type="journal article" date="2022" name="Phytopathology">
        <title>Whole genome sequencing-based tracing of a 2022 introduction and outbreak of Xanthomonas hortorum pv. pelargonii.</title>
        <authorList>
            <person name="Iruegas Bocardo F."/>
            <person name="Weisberg A.J."/>
            <person name="Riutta E.R."/>
            <person name="Kilday K.B."/>
            <person name="Bonkowski J.C."/>
            <person name="Creswell T.C."/>
            <person name="Daughtrey M."/>
            <person name="Rane K.K."/>
            <person name="Grunwald N.J."/>
            <person name="Chang J.H."/>
            <person name="Putnam M."/>
        </authorList>
    </citation>
    <scope>NUCLEOTIDE SEQUENCE</scope>
    <source>
        <strain evidence="2">22-338</strain>
    </source>
</reference>
<proteinExistence type="predicted"/>
<organism evidence="2 3">
    <name type="scientific">Xanthomonas hortorum pv. hederae</name>
    <dbReference type="NCBI Taxonomy" id="453603"/>
    <lineage>
        <taxon>Bacteria</taxon>
        <taxon>Pseudomonadati</taxon>
        <taxon>Pseudomonadota</taxon>
        <taxon>Gammaproteobacteria</taxon>
        <taxon>Lysobacterales</taxon>
        <taxon>Lysobacteraceae</taxon>
        <taxon>Xanthomonas</taxon>
    </lineage>
</organism>